<dbReference type="GO" id="GO:0005886">
    <property type="term" value="C:plasma membrane"/>
    <property type="evidence" value="ECO:0007669"/>
    <property type="project" value="UniProtKB-SubCell"/>
</dbReference>
<evidence type="ECO:0000256" key="4">
    <source>
        <dbReference type="ARBA" id="ARBA00022692"/>
    </source>
</evidence>
<feature type="transmembrane region" description="Helical" evidence="7">
    <location>
        <begin position="296"/>
        <end position="314"/>
    </location>
</feature>
<feature type="transmembrane region" description="Helical" evidence="7">
    <location>
        <begin position="265"/>
        <end position="284"/>
    </location>
</feature>
<accession>A0A5R8Q845</accession>
<dbReference type="Pfam" id="PF07690">
    <property type="entry name" value="MFS_1"/>
    <property type="match status" value="1"/>
</dbReference>
<feature type="transmembrane region" description="Helical" evidence="7">
    <location>
        <begin position="166"/>
        <end position="183"/>
    </location>
</feature>
<feature type="transmembrane region" description="Helical" evidence="7">
    <location>
        <begin position="102"/>
        <end position="121"/>
    </location>
</feature>
<dbReference type="InterPro" id="IPR050171">
    <property type="entry name" value="MFS_Transporters"/>
</dbReference>
<reference evidence="9 10" key="1">
    <citation type="submission" date="2019-05" db="EMBL/GenBank/DDBJ databases">
        <title>Culicoidintestinum kansasii gen. nov., sp. nov. from the gastrointestinal tract of the biting midge, Culicoides sonorensis.</title>
        <authorList>
            <person name="Neupane S."/>
            <person name="Ghosh A."/>
            <person name="Gunther S."/>
            <person name="Martin K."/>
            <person name="Zurek L."/>
        </authorList>
    </citation>
    <scope>NUCLEOTIDE SEQUENCE [LARGE SCALE GENOMIC DNA]</scope>
    <source>
        <strain evidence="9 10">CS-1</strain>
    </source>
</reference>
<dbReference type="OrthoDB" id="9793283at2"/>
<comment type="caution">
    <text evidence="9">The sequence shown here is derived from an EMBL/GenBank/DDBJ whole genome shotgun (WGS) entry which is preliminary data.</text>
</comment>
<name>A0A5R8Q845_9FIRM</name>
<evidence type="ECO:0000256" key="1">
    <source>
        <dbReference type="ARBA" id="ARBA00004651"/>
    </source>
</evidence>
<evidence type="ECO:0000256" key="7">
    <source>
        <dbReference type="SAM" id="Phobius"/>
    </source>
</evidence>
<organism evidence="9 10">
    <name type="scientific">Culicoidibacter larvae</name>
    <dbReference type="NCBI Taxonomy" id="2579976"/>
    <lineage>
        <taxon>Bacteria</taxon>
        <taxon>Bacillati</taxon>
        <taxon>Bacillota</taxon>
        <taxon>Culicoidibacteria</taxon>
        <taxon>Culicoidibacterales</taxon>
        <taxon>Culicoidibacteraceae</taxon>
        <taxon>Culicoidibacter</taxon>
    </lineage>
</organism>
<keyword evidence="6 7" id="KW-0472">Membrane</keyword>
<feature type="domain" description="Major facilitator superfamily (MFS) profile" evidence="8">
    <location>
        <begin position="1"/>
        <end position="408"/>
    </location>
</feature>
<dbReference type="Gene3D" id="1.20.1250.20">
    <property type="entry name" value="MFS general substrate transporter like domains"/>
    <property type="match status" value="1"/>
</dbReference>
<keyword evidence="3" id="KW-1003">Cell membrane</keyword>
<dbReference type="InParanoid" id="A0A5R8Q845"/>
<keyword evidence="4 7" id="KW-0812">Transmembrane</keyword>
<evidence type="ECO:0000313" key="10">
    <source>
        <dbReference type="Proteomes" id="UP000306912"/>
    </source>
</evidence>
<evidence type="ECO:0000256" key="5">
    <source>
        <dbReference type="ARBA" id="ARBA00022989"/>
    </source>
</evidence>
<feature type="transmembrane region" description="Helical" evidence="7">
    <location>
        <begin position="388"/>
        <end position="409"/>
    </location>
</feature>
<feature type="transmembrane region" description="Helical" evidence="7">
    <location>
        <begin position="142"/>
        <end position="160"/>
    </location>
</feature>
<feature type="transmembrane region" description="Helical" evidence="7">
    <location>
        <begin position="42"/>
        <end position="65"/>
    </location>
</feature>
<dbReference type="GO" id="GO:0022857">
    <property type="term" value="F:transmembrane transporter activity"/>
    <property type="evidence" value="ECO:0007669"/>
    <property type="project" value="InterPro"/>
</dbReference>
<keyword evidence="10" id="KW-1185">Reference proteome</keyword>
<comment type="subcellular location">
    <subcellularLocation>
        <location evidence="1">Cell membrane</location>
        <topology evidence="1">Multi-pass membrane protein</topology>
    </subcellularLocation>
</comment>
<evidence type="ECO:0000256" key="2">
    <source>
        <dbReference type="ARBA" id="ARBA00022448"/>
    </source>
</evidence>
<dbReference type="RefSeq" id="WP_138192445.1">
    <property type="nucleotide sequence ID" value="NZ_VBWP01000014.1"/>
</dbReference>
<dbReference type="InterPro" id="IPR011701">
    <property type="entry name" value="MFS"/>
</dbReference>
<sequence>MKFRDWDKNLKYRLYMEFTNGFLYWMFFPYMTRFFTSYYGELATGILLLGLKTFEAVAVLMGGYLADRYGRKKMMQIASVLRILTFIFYMICFFPLLPELPLFAVFAYATTGLFSAFYNSASRAMVADLVAPADRPAVFSTFYVIANITIVVGPLIGGVLFFEYPFFIMLSAFIISIIMYLVITTQFHETVHHQVQKLLLKDVPGWFTTLHKQFAGYMTIYRDRIFGLFAVAWILLSITASQFGSMLSIYADSKISIFGFAVDKYSIIIAINGIMISLFGILLQRLMIRLRFSNKTIFAIGAGAYSASMLLFGVDSSMLFLALGMIVLTFGEIILVAPNSTFIVEIAPENQRAQYLAAADFPNTCARIIAPLFITFVGVIGFRLSFVILAIFSAIAAFIFWHMFHLYALRKAKLHLEKNI</sequence>
<feature type="transmembrane region" description="Helical" evidence="7">
    <location>
        <begin position="320"/>
        <end position="344"/>
    </location>
</feature>
<dbReference type="EMBL" id="VBWP01000014">
    <property type="protein sequence ID" value="TLG71227.1"/>
    <property type="molecule type" value="Genomic_DNA"/>
</dbReference>
<feature type="transmembrane region" description="Helical" evidence="7">
    <location>
        <begin position="225"/>
        <end position="245"/>
    </location>
</feature>
<dbReference type="FunCoup" id="A0A5R8Q845">
    <property type="interactions" value="13"/>
</dbReference>
<protein>
    <submittedName>
        <fullName evidence="9">MFS transporter</fullName>
    </submittedName>
</protein>
<feature type="transmembrane region" description="Helical" evidence="7">
    <location>
        <begin position="77"/>
        <end position="96"/>
    </location>
</feature>
<dbReference type="InterPro" id="IPR020846">
    <property type="entry name" value="MFS_dom"/>
</dbReference>
<evidence type="ECO:0000259" key="8">
    <source>
        <dbReference type="PROSITE" id="PS50850"/>
    </source>
</evidence>
<evidence type="ECO:0000313" key="9">
    <source>
        <dbReference type="EMBL" id="TLG71227.1"/>
    </source>
</evidence>
<dbReference type="InterPro" id="IPR036259">
    <property type="entry name" value="MFS_trans_sf"/>
</dbReference>
<dbReference type="AlphaFoldDB" id="A0A5R8Q845"/>
<dbReference type="PROSITE" id="PS00216">
    <property type="entry name" value="SUGAR_TRANSPORT_1"/>
    <property type="match status" value="1"/>
</dbReference>
<dbReference type="PANTHER" id="PTHR23517:SF3">
    <property type="entry name" value="INTEGRAL MEMBRANE TRANSPORT PROTEIN"/>
    <property type="match status" value="1"/>
</dbReference>
<dbReference type="InterPro" id="IPR005829">
    <property type="entry name" value="Sugar_transporter_CS"/>
</dbReference>
<gene>
    <name evidence="9" type="ORF">FEZ08_11270</name>
</gene>
<dbReference type="Proteomes" id="UP000306912">
    <property type="component" value="Unassembled WGS sequence"/>
</dbReference>
<evidence type="ECO:0000256" key="6">
    <source>
        <dbReference type="ARBA" id="ARBA00023136"/>
    </source>
</evidence>
<dbReference type="PANTHER" id="PTHR23517">
    <property type="entry name" value="RESISTANCE PROTEIN MDTM, PUTATIVE-RELATED-RELATED"/>
    <property type="match status" value="1"/>
</dbReference>
<dbReference type="PROSITE" id="PS50850">
    <property type="entry name" value="MFS"/>
    <property type="match status" value="1"/>
</dbReference>
<evidence type="ECO:0000256" key="3">
    <source>
        <dbReference type="ARBA" id="ARBA00022475"/>
    </source>
</evidence>
<keyword evidence="5 7" id="KW-1133">Transmembrane helix</keyword>
<feature type="transmembrane region" description="Helical" evidence="7">
    <location>
        <begin position="365"/>
        <end position="382"/>
    </location>
</feature>
<proteinExistence type="predicted"/>
<dbReference type="SUPFAM" id="SSF103473">
    <property type="entry name" value="MFS general substrate transporter"/>
    <property type="match status" value="1"/>
</dbReference>
<keyword evidence="2" id="KW-0813">Transport</keyword>